<accession>W1NAQ5</accession>
<organism evidence="15 16">
    <name type="scientific">Halomonas huangheensis</name>
    <dbReference type="NCBI Taxonomy" id="1178482"/>
    <lineage>
        <taxon>Bacteria</taxon>
        <taxon>Pseudomonadati</taxon>
        <taxon>Pseudomonadota</taxon>
        <taxon>Gammaproteobacteria</taxon>
        <taxon>Oceanospirillales</taxon>
        <taxon>Halomonadaceae</taxon>
        <taxon>Halomonas</taxon>
    </lineage>
</organism>
<dbReference type="Pfam" id="PF14697">
    <property type="entry name" value="Fer4_21"/>
    <property type="match status" value="1"/>
</dbReference>
<sequence length="349" mass="38211">MASICSSRTAAPSLASASADISVMNQYALIEAVDAALPQTQCGKCGHDGCRPYAEAIAVGEPINRCPPGGDSTVVRLAELTDRSVLPLEQPAQLPLTASIREDECIGCTKCIQACPVDAILGAAKQMHTVITEECTGCELCVAPCPVDCIDLLPHPDWQTANSDDERRAYLDKRATSGRQRFVARKQRLAREAEQRERRRAERKASRPVAGTQQETSPAPTVTGNPRTKRISLVARLKRTQRQLQSDELTPQQRMELEQVANQLQVQINQLDQQGAISPMTPASRPSAEERQQRLAVNAAEQARRRANQQLAHAERQNDSAAIASAHQQIEQAEQLLQQARETLAHHSS</sequence>
<dbReference type="InterPro" id="IPR050294">
    <property type="entry name" value="RnfB_subfamily"/>
</dbReference>
<evidence type="ECO:0000256" key="6">
    <source>
        <dbReference type="ARBA" id="ARBA00022737"/>
    </source>
</evidence>
<feature type="compositionally biased region" description="Basic and acidic residues" evidence="12">
    <location>
        <begin position="189"/>
        <end position="205"/>
    </location>
</feature>
<feature type="compositionally biased region" description="Polar residues" evidence="12">
    <location>
        <begin position="211"/>
        <end position="226"/>
    </location>
</feature>
<dbReference type="GO" id="GO:0009055">
    <property type="term" value="F:electron transfer activity"/>
    <property type="evidence" value="ECO:0007669"/>
    <property type="project" value="InterPro"/>
</dbReference>
<keyword evidence="11" id="KW-0472">Membrane</keyword>
<dbReference type="Proteomes" id="UP000019113">
    <property type="component" value="Unassembled WGS sequence"/>
</dbReference>
<evidence type="ECO:0000313" key="15">
    <source>
        <dbReference type="EMBL" id="ERL52609.1"/>
    </source>
</evidence>
<keyword evidence="3" id="KW-0004">4Fe-4S</keyword>
<dbReference type="PATRIC" id="fig|1178482.3.peg.728"/>
<evidence type="ECO:0000256" key="10">
    <source>
        <dbReference type="ARBA" id="ARBA00023014"/>
    </source>
</evidence>
<feature type="domain" description="4Fe-4S ferredoxin-type" evidence="13">
    <location>
        <begin position="96"/>
        <end position="125"/>
    </location>
</feature>
<dbReference type="InterPro" id="IPR017900">
    <property type="entry name" value="4Fe4S_Fe_S_CS"/>
</dbReference>
<keyword evidence="9" id="KW-0408">Iron</keyword>
<evidence type="ECO:0000313" key="16">
    <source>
        <dbReference type="Proteomes" id="UP000019113"/>
    </source>
</evidence>
<dbReference type="InterPro" id="IPR010207">
    <property type="entry name" value="Elect_transpt_cplx_RnfB/RsxB"/>
</dbReference>
<evidence type="ECO:0000256" key="1">
    <source>
        <dbReference type="ARBA" id="ARBA00022448"/>
    </source>
</evidence>
<evidence type="ECO:0000256" key="12">
    <source>
        <dbReference type="SAM" id="MobiDB-lite"/>
    </source>
</evidence>
<evidence type="ECO:0000256" key="9">
    <source>
        <dbReference type="ARBA" id="ARBA00023004"/>
    </source>
</evidence>
<dbReference type="Gene3D" id="3.30.70.20">
    <property type="match status" value="1"/>
</dbReference>
<keyword evidence="7" id="KW-1278">Translocase</keyword>
<feature type="domain" description="4Fe-4S ferredoxin-type" evidence="13">
    <location>
        <begin position="126"/>
        <end position="155"/>
    </location>
</feature>
<keyword evidence="5" id="KW-0479">Metal-binding</keyword>
<keyword evidence="16" id="KW-1185">Reference proteome</keyword>
<protein>
    <submittedName>
        <fullName evidence="15">Uncharacterized protein</fullName>
    </submittedName>
</protein>
<proteinExistence type="predicted"/>
<feature type="region of interest" description="Disordered" evidence="12">
    <location>
        <begin position="181"/>
        <end position="229"/>
    </location>
</feature>
<comment type="caution">
    <text evidence="15">The sequence shown here is derived from an EMBL/GenBank/DDBJ whole genome shotgun (WGS) entry which is preliminary data.</text>
</comment>
<dbReference type="PROSITE" id="PS00198">
    <property type="entry name" value="4FE4S_FER_1"/>
    <property type="match status" value="1"/>
</dbReference>
<evidence type="ECO:0000256" key="7">
    <source>
        <dbReference type="ARBA" id="ARBA00022967"/>
    </source>
</evidence>
<dbReference type="NCBIfam" id="TIGR01944">
    <property type="entry name" value="rnfB"/>
    <property type="match status" value="1"/>
</dbReference>
<dbReference type="STRING" id="1178482.AR456_09355"/>
<dbReference type="AlphaFoldDB" id="W1NAQ5"/>
<keyword evidence="6" id="KW-0677">Repeat</keyword>
<dbReference type="eggNOG" id="COG2878">
    <property type="taxonomic scope" value="Bacteria"/>
</dbReference>
<evidence type="ECO:0000256" key="8">
    <source>
        <dbReference type="ARBA" id="ARBA00022982"/>
    </source>
</evidence>
<dbReference type="EMBL" id="AVBC01000016">
    <property type="protein sequence ID" value="ERL52609.1"/>
    <property type="molecule type" value="Genomic_DNA"/>
</dbReference>
<dbReference type="PROSITE" id="PS51379">
    <property type="entry name" value="4FE4S_FER_2"/>
    <property type="match status" value="2"/>
</dbReference>
<dbReference type="Pfam" id="PF04060">
    <property type="entry name" value="FeS"/>
    <property type="match status" value="1"/>
</dbReference>
<dbReference type="SUPFAM" id="SSF54862">
    <property type="entry name" value="4Fe-4S ferredoxins"/>
    <property type="match status" value="1"/>
</dbReference>
<dbReference type="Gene3D" id="1.10.15.40">
    <property type="entry name" value="Electron transport complex subunit B, putative Fe-S cluster"/>
    <property type="match status" value="1"/>
</dbReference>
<evidence type="ECO:0000259" key="13">
    <source>
        <dbReference type="PROSITE" id="PS51379"/>
    </source>
</evidence>
<keyword evidence="8" id="KW-0249">Electron transport</keyword>
<evidence type="ECO:0000259" key="14">
    <source>
        <dbReference type="PROSITE" id="PS51656"/>
    </source>
</evidence>
<keyword evidence="1" id="KW-0813">Transport</keyword>
<evidence type="ECO:0000256" key="2">
    <source>
        <dbReference type="ARBA" id="ARBA00022475"/>
    </source>
</evidence>
<keyword evidence="10" id="KW-0411">Iron-sulfur</keyword>
<evidence type="ECO:0000256" key="11">
    <source>
        <dbReference type="ARBA" id="ARBA00023136"/>
    </source>
</evidence>
<dbReference type="InterPro" id="IPR017896">
    <property type="entry name" value="4Fe4S_Fe-S-bd"/>
</dbReference>
<dbReference type="InterPro" id="IPR007202">
    <property type="entry name" value="4Fe-4S_dom"/>
</dbReference>
<gene>
    <name evidence="15" type="ORF">BJB45_18700</name>
</gene>
<evidence type="ECO:0000256" key="3">
    <source>
        <dbReference type="ARBA" id="ARBA00022485"/>
    </source>
</evidence>
<feature type="region of interest" description="Disordered" evidence="12">
    <location>
        <begin position="297"/>
        <end position="329"/>
    </location>
</feature>
<evidence type="ECO:0000256" key="4">
    <source>
        <dbReference type="ARBA" id="ARBA00022519"/>
    </source>
</evidence>
<dbReference type="PROSITE" id="PS51656">
    <property type="entry name" value="4FE4S"/>
    <property type="match status" value="1"/>
</dbReference>
<dbReference type="GO" id="GO:0051539">
    <property type="term" value="F:4 iron, 4 sulfur cluster binding"/>
    <property type="evidence" value="ECO:0007669"/>
    <property type="project" value="UniProtKB-KW"/>
</dbReference>
<keyword evidence="2" id="KW-1003">Cell membrane</keyword>
<evidence type="ECO:0000256" key="5">
    <source>
        <dbReference type="ARBA" id="ARBA00022723"/>
    </source>
</evidence>
<dbReference type="GO" id="GO:0046872">
    <property type="term" value="F:metal ion binding"/>
    <property type="evidence" value="ECO:0007669"/>
    <property type="project" value="UniProtKB-KW"/>
</dbReference>
<keyword evidence="4" id="KW-0997">Cell inner membrane</keyword>
<name>W1NAQ5_9GAMM</name>
<dbReference type="PANTHER" id="PTHR42859:SF3">
    <property type="entry name" value="ION-TRANSLOCATING OXIDOREDUCTASE COMPLEX SUBUNIT B"/>
    <property type="match status" value="1"/>
</dbReference>
<feature type="domain" description="4Fe-4S" evidence="14">
    <location>
        <begin position="25"/>
        <end position="83"/>
    </location>
</feature>
<dbReference type="PANTHER" id="PTHR42859">
    <property type="entry name" value="OXIDOREDUCTASE"/>
    <property type="match status" value="1"/>
</dbReference>
<reference evidence="15 16" key="1">
    <citation type="submission" date="2013-08" db="EMBL/GenBank/DDBJ databases">
        <title>draft genome of Halomonas huanghegensis, strain BJGMM-B45T.</title>
        <authorList>
            <person name="Miao C."/>
            <person name="Wan Y."/>
            <person name="Jin W."/>
        </authorList>
    </citation>
    <scope>NUCLEOTIDE SEQUENCE [LARGE SCALE GENOMIC DNA]</scope>
    <source>
        <strain evidence="15 16">BJGMM-B45</strain>
    </source>
</reference>